<dbReference type="OrthoDB" id="3981028at2759"/>
<feature type="compositionally biased region" description="Polar residues" evidence="2">
    <location>
        <begin position="656"/>
        <end position="673"/>
    </location>
</feature>
<gene>
    <name evidence="4" type="ORF">BCR36DRAFT_402429</name>
</gene>
<feature type="compositionally biased region" description="Polar residues" evidence="2">
    <location>
        <begin position="424"/>
        <end position="434"/>
    </location>
</feature>
<evidence type="ECO:0000256" key="3">
    <source>
        <dbReference type="SAM" id="Phobius"/>
    </source>
</evidence>
<accession>A0A1Y1VJP9</accession>
<feature type="region of interest" description="Disordered" evidence="2">
    <location>
        <begin position="330"/>
        <end position="349"/>
    </location>
</feature>
<reference evidence="4 5" key="2">
    <citation type="submission" date="2016-08" db="EMBL/GenBank/DDBJ databases">
        <title>Pervasive Adenine N6-methylation of Active Genes in Fungi.</title>
        <authorList>
            <consortium name="DOE Joint Genome Institute"/>
            <person name="Mondo S.J."/>
            <person name="Dannebaum R.O."/>
            <person name="Kuo R.C."/>
            <person name="Labutti K."/>
            <person name="Haridas S."/>
            <person name="Kuo A."/>
            <person name="Salamov A."/>
            <person name="Ahrendt S.R."/>
            <person name="Lipzen A."/>
            <person name="Sullivan W."/>
            <person name="Andreopoulos W.B."/>
            <person name="Clum A."/>
            <person name="Lindquist E."/>
            <person name="Daum C."/>
            <person name="Ramamoorthy G.K."/>
            <person name="Gryganskyi A."/>
            <person name="Culley D."/>
            <person name="Magnuson J.K."/>
            <person name="James T.Y."/>
            <person name="O'Malley M.A."/>
            <person name="Stajich J.E."/>
            <person name="Spatafora J.W."/>
            <person name="Visel A."/>
            <person name="Grigoriev I.V."/>
        </authorList>
    </citation>
    <scope>NUCLEOTIDE SEQUENCE [LARGE SCALE GENOMIC DNA]</scope>
    <source>
        <strain evidence="5">finn</strain>
    </source>
</reference>
<proteinExistence type="predicted"/>
<dbReference type="STRING" id="1754191.A0A1Y1VJP9"/>
<keyword evidence="3" id="KW-1133">Transmembrane helix</keyword>
<feature type="region of interest" description="Disordered" evidence="2">
    <location>
        <begin position="496"/>
        <end position="525"/>
    </location>
</feature>
<dbReference type="Proteomes" id="UP000193719">
    <property type="component" value="Unassembled WGS sequence"/>
</dbReference>
<keyword evidence="1" id="KW-0175">Coiled coil</keyword>
<evidence type="ECO:0000313" key="4">
    <source>
        <dbReference type="EMBL" id="ORX57282.1"/>
    </source>
</evidence>
<evidence type="ECO:0000256" key="1">
    <source>
        <dbReference type="SAM" id="Coils"/>
    </source>
</evidence>
<keyword evidence="3" id="KW-0472">Membrane</keyword>
<dbReference type="AlphaFoldDB" id="A0A1Y1VJP9"/>
<keyword evidence="5" id="KW-1185">Reference proteome</keyword>
<feature type="compositionally biased region" description="Polar residues" evidence="2">
    <location>
        <begin position="499"/>
        <end position="510"/>
    </location>
</feature>
<dbReference type="EMBL" id="MCFH01000006">
    <property type="protein sequence ID" value="ORX57282.1"/>
    <property type="molecule type" value="Genomic_DNA"/>
</dbReference>
<keyword evidence="3" id="KW-0812">Transmembrane</keyword>
<feature type="coiled-coil region" evidence="1">
    <location>
        <begin position="282"/>
        <end position="323"/>
    </location>
</feature>
<evidence type="ECO:0000313" key="5">
    <source>
        <dbReference type="Proteomes" id="UP000193719"/>
    </source>
</evidence>
<comment type="caution">
    <text evidence="4">The sequence shown here is derived from an EMBL/GenBank/DDBJ whole genome shotgun (WGS) entry which is preliminary data.</text>
</comment>
<feature type="region of interest" description="Disordered" evidence="2">
    <location>
        <begin position="646"/>
        <end position="683"/>
    </location>
</feature>
<feature type="compositionally biased region" description="Low complexity" evidence="2">
    <location>
        <begin position="407"/>
        <end position="423"/>
    </location>
</feature>
<sequence>MNLEKTNKFITLEIEDLYKQASKHFVCQQLKEANNLYEQCINKQKKLIIQNNADIRHLSSSLVLLYLQLNEKLNPEIDCWEIAIKLYNELPNVTPEILVFCTFNSMKRKKLKETKLKFETWLTNQSENFFMRVAYKRQPETDIYNKLIEIYLLRILPKLKDWDSAIEFLNYNDMISSRRKELLQQKINSMKEKDIKSSIKRTFSMPRLKHSKSKKKQDGNSSFIVINNEDDFNDDNSSIFDFDDSDKRNNTLSSPRIVGTLSAYASNENINDCNKIDSNIVKEKEIEKLNSIQQLIKDYNDSNEELQKLINQFKEGNKKFNNEKIYLKNESDKENHTSNNDYNYSSVRKCSKHDRSISYNLSRTNSQSFSEKSIKKENENVNNYTQSQWLKSPPARPTLLNSDDKNNSSPTNNNKIKSNSNVSMTNSKTETSPTIDLIKIKAGSTRYKQSMLTKQKNRPKGHQSLKGLKSKSSFTNLEKNSILDIMNAIPSSLYEPSEHSNANHFTPKTSQNKKRRGSFDSDSSITELSANRSMDYEKSSFNLFSMTSLTNETRLKKSQSLSTCSFSNEARLPDFFYDTPNYLNGNINSKKRDIFPSVRLNINESYTVPSLRDKNGYIIQNPSSPSVLPSSQSVNDMNFNNNFSINKNIDEKNQKDGNSSLISDISSPTNSENKMVKIKESSSLRPRTKEGYLVLNIKKPSTVSHTDSMQHSCSESMVNSSFSRNITIHDSIIQEYRNNVRECEDRPYNEINSPNVYPTNENEDIIYSDSYNTNNKDLLYFPSSPPPTQNYSYLYSHSHTMRRAVTADDHLNYQQIQYSGKVNHHSSRNKMEIIPMDEKECQTMPLPLYTKSSKSKSKSKALAKYSKLHEDKQLSDATSCPVQEPMTYVTSKISIKPSLISLYKSLLYLLHNFYRKCQQRIMKIFPRLFPPSSHALTPNIIPSTKPNSAIHLHLNTRQNDSPSPFITLFYSYYQNYLLSPIQPILKQIQDILIKINFPIPKNSPFWRYTTIVLPVLIIALYNYHKIKLRQPTQKSSSPSLLTKQSSSSSPIIIINHS</sequence>
<name>A0A1Y1VJP9_9FUNG</name>
<protein>
    <submittedName>
        <fullName evidence="4">Uncharacterized protein</fullName>
    </submittedName>
</protein>
<reference evidence="4 5" key="1">
    <citation type="submission" date="2016-08" db="EMBL/GenBank/DDBJ databases">
        <title>Genomes of anaerobic fungi encode conserved fungal cellulosomes for biomass hydrolysis.</title>
        <authorList>
            <consortium name="DOE Joint Genome Institute"/>
            <person name="Haitjema C.H."/>
            <person name="Gilmore S.P."/>
            <person name="Henske J.K."/>
            <person name="Solomon K.V."/>
            <person name="De Groot R."/>
            <person name="Kuo A."/>
            <person name="Mondo S.J."/>
            <person name="Salamov A.A."/>
            <person name="Labutti K."/>
            <person name="Zhao Z."/>
            <person name="Chiniquy J."/>
            <person name="Barry K."/>
            <person name="Brewer H.M."/>
            <person name="Purvine S.O."/>
            <person name="Wright A.T."/>
            <person name="Boxma B."/>
            <person name="Van Alen T."/>
            <person name="Hackstein J.H."/>
            <person name="Baker S.E."/>
            <person name="Grigoriev I.V."/>
            <person name="O'Malley M.A."/>
        </authorList>
    </citation>
    <scope>NUCLEOTIDE SEQUENCE [LARGE SCALE GENOMIC DNA]</scope>
    <source>
        <strain evidence="5">finn</strain>
    </source>
</reference>
<evidence type="ECO:0000256" key="2">
    <source>
        <dbReference type="SAM" id="MobiDB-lite"/>
    </source>
</evidence>
<organism evidence="4 5">
    <name type="scientific">Piromyces finnis</name>
    <dbReference type="NCBI Taxonomy" id="1754191"/>
    <lineage>
        <taxon>Eukaryota</taxon>
        <taxon>Fungi</taxon>
        <taxon>Fungi incertae sedis</taxon>
        <taxon>Chytridiomycota</taxon>
        <taxon>Chytridiomycota incertae sedis</taxon>
        <taxon>Neocallimastigomycetes</taxon>
        <taxon>Neocallimastigales</taxon>
        <taxon>Neocallimastigaceae</taxon>
        <taxon>Piromyces</taxon>
    </lineage>
</organism>
<feature type="region of interest" description="Disordered" evidence="2">
    <location>
        <begin position="385"/>
        <end position="472"/>
    </location>
</feature>
<feature type="transmembrane region" description="Helical" evidence="3">
    <location>
        <begin position="1005"/>
        <end position="1023"/>
    </location>
</feature>
<feature type="compositionally biased region" description="Basic and acidic residues" evidence="2">
    <location>
        <begin position="674"/>
        <end position="683"/>
    </location>
</feature>
<feature type="compositionally biased region" description="Polar residues" evidence="2">
    <location>
        <begin position="337"/>
        <end position="348"/>
    </location>
</feature>